<comment type="caution">
    <text evidence="11">The sequence shown here is derived from an EMBL/GenBank/DDBJ whole genome shotgun (WGS) entry which is preliminary data.</text>
</comment>
<evidence type="ECO:0000256" key="6">
    <source>
        <dbReference type="ARBA" id="ARBA00023154"/>
    </source>
</evidence>
<name>A0A9X1VU90_9BURK</name>
<keyword evidence="5 9" id="KW-0028">Amino-acid biosynthesis</keyword>
<evidence type="ECO:0000256" key="1">
    <source>
        <dbReference type="ARBA" id="ARBA00005196"/>
    </source>
</evidence>
<feature type="binding site" evidence="9">
    <location>
        <position position="170"/>
    </location>
    <ligand>
        <name>substrate</name>
    </ligand>
</feature>
<dbReference type="SUPFAM" id="SSF54506">
    <property type="entry name" value="Diaminopimelate epimerase-like"/>
    <property type="match status" value="2"/>
</dbReference>
<dbReference type="FunFam" id="3.10.310.10:FF:000001">
    <property type="entry name" value="Diaminopimelate epimerase"/>
    <property type="match status" value="1"/>
</dbReference>
<evidence type="ECO:0000256" key="2">
    <source>
        <dbReference type="ARBA" id="ARBA00010219"/>
    </source>
</evidence>
<organism evidence="11 12">
    <name type="scientific">Variovorax terrae</name>
    <dbReference type="NCBI Taxonomy" id="2923278"/>
    <lineage>
        <taxon>Bacteria</taxon>
        <taxon>Pseudomonadati</taxon>
        <taxon>Pseudomonadota</taxon>
        <taxon>Betaproteobacteria</taxon>
        <taxon>Burkholderiales</taxon>
        <taxon>Comamonadaceae</taxon>
        <taxon>Variovorax</taxon>
    </lineage>
</organism>
<evidence type="ECO:0000256" key="7">
    <source>
        <dbReference type="ARBA" id="ARBA00023235"/>
    </source>
</evidence>
<feature type="active site" evidence="10">
    <location>
        <position position="75"/>
    </location>
</feature>
<comment type="catalytic activity">
    <reaction evidence="8 9">
        <text>(2S,6S)-2,6-diaminopimelate = meso-2,6-diaminopimelate</text>
        <dbReference type="Rhea" id="RHEA:15393"/>
        <dbReference type="ChEBI" id="CHEBI:57609"/>
        <dbReference type="ChEBI" id="CHEBI:57791"/>
        <dbReference type="EC" id="5.1.1.7"/>
    </reaction>
</comment>
<keyword evidence="7 9" id="KW-0413">Isomerase</keyword>
<proteinExistence type="inferred from homology"/>
<feature type="binding site" evidence="9">
    <location>
        <position position="46"/>
    </location>
    <ligand>
        <name>substrate</name>
    </ligand>
</feature>
<dbReference type="InterPro" id="IPR001653">
    <property type="entry name" value="DAP_epimerase_DapF"/>
</dbReference>
<feature type="active site" description="Proton acceptor" evidence="9">
    <location>
        <position position="230"/>
    </location>
</feature>
<dbReference type="GO" id="GO:0009089">
    <property type="term" value="P:lysine biosynthetic process via diaminopimelate"/>
    <property type="evidence" value="ECO:0007669"/>
    <property type="project" value="UniProtKB-UniRule"/>
</dbReference>
<feature type="binding site" evidence="9">
    <location>
        <begin position="221"/>
        <end position="222"/>
    </location>
    <ligand>
        <name>substrate</name>
    </ligand>
</feature>
<dbReference type="NCBIfam" id="TIGR00652">
    <property type="entry name" value="DapF"/>
    <property type="match status" value="1"/>
</dbReference>
<dbReference type="EMBL" id="JALGBI010000001">
    <property type="protein sequence ID" value="MCJ0761957.1"/>
    <property type="molecule type" value="Genomic_DNA"/>
</dbReference>
<evidence type="ECO:0000256" key="10">
    <source>
        <dbReference type="PROSITE-ProRule" id="PRU10125"/>
    </source>
</evidence>
<evidence type="ECO:0000256" key="3">
    <source>
        <dbReference type="ARBA" id="ARBA00013080"/>
    </source>
</evidence>
<evidence type="ECO:0000313" key="11">
    <source>
        <dbReference type="EMBL" id="MCJ0761957.1"/>
    </source>
</evidence>
<evidence type="ECO:0000256" key="9">
    <source>
        <dbReference type="HAMAP-Rule" id="MF_00197"/>
    </source>
</evidence>
<evidence type="ECO:0000256" key="5">
    <source>
        <dbReference type="ARBA" id="ARBA00022605"/>
    </source>
</evidence>
<comment type="pathway">
    <text evidence="1 9">Amino-acid biosynthesis; L-lysine biosynthesis via DAP pathway; DL-2,6-diaminopimelate from LL-2,6-diaminopimelate: step 1/1.</text>
</comment>
<feature type="binding site" evidence="9">
    <location>
        <position position="203"/>
    </location>
    <ligand>
        <name>substrate</name>
    </ligand>
</feature>
<dbReference type="PANTHER" id="PTHR31689:SF0">
    <property type="entry name" value="DIAMINOPIMELATE EPIMERASE"/>
    <property type="match status" value="1"/>
</dbReference>
<feature type="binding site" evidence="9">
    <location>
        <begin position="231"/>
        <end position="232"/>
    </location>
    <ligand>
        <name>substrate</name>
    </ligand>
</feature>
<comment type="subunit">
    <text evidence="9">Homodimer.</text>
</comment>
<comment type="similarity">
    <text evidence="2 9">Belongs to the diaminopimelate epimerase family.</text>
</comment>
<dbReference type="Pfam" id="PF01678">
    <property type="entry name" value="DAP_epimerase"/>
    <property type="match status" value="2"/>
</dbReference>
<keyword evidence="12" id="KW-1185">Reference proteome</keyword>
<feature type="site" description="Could be important to modulate the pK values of the two catalytic cysteine residues" evidence="9">
    <location>
        <position position="221"/>
    </location>
</feature>
<dbReference type="Proteomes" id="UP001139447">
    <property type="component" value="Unassembled WGS sequence"/>
</dbReference>
<feature type="active site" description="Proton donor" evidence="9">
    <location>
        <position position="75"/>
    </location>
</feature>
<sequence length="291" mass="31094">MRIRFTKMQGAGNDFVVLDETRARLGLSPAQYRFLADRHFGVGADQILTVRPAPSADVDFEYVIHNADGGEVEQCGNGARCFVRFVREQGLTAKEAVRVQTLSGVIEPRMDADGRVTVDMGAPIFELARVPFDAAGLTPEAAGSWQKWPLVLDARTNPAIVSVAVLSMGNPHAVQLVDDVDSAPVAAQGPLIERHPAFPKRVNAGFMQVLSRSHIRLRVYERGAGETLACGTGACAAVVAGIRLGLLDARVDVDTRGGRLTIEWAGGDSPVRMTGPAVTVFAGDIDIPDNP</sequence>
<dbReference type="GO" id="GO:0008837">
    <property type="term" value="F:diaminopimelate epimerase activity"/>
    <property type="evidence" value="ECO:0007669"/>
    <property type="project" value="UniProtKB-UniRule"/>
</dbReference>
<protein>
    <recommendedName>
        <fullName evidence="3 9">Diaminopimelate epimerase</fullName>
        <shortName evidence="9">DAP epimerase</shortName>
        <ecNumber evidence="3 9">5.1.1.7</ecNumber>
    </recommendedName>
    <alternativeName>
        <fullName evidence="9">PLP-independent amino acid racemase</fullName>
    </alternativeName>
</protein>
<feature type="binding site" evidence="9">
    <location>
        <begin position="76"/>
        <end position="77"/>
    </location>
    <ligand>
        <name>substrate</name>
    </ligand>
</feature>
<feature type="binding site" evidence="9">
    <location>
        <position position="66"/>
    </location>
    <ligand>
        <name>substrate</name>
    </ligand>
</feature>
<feature type="site" description="Could be important to modulate the pK values of the two catalytic cysteine residues" evidence="9">
    <location>
        <position position="172"/>
    </location>
</feature>
<dbReference type="PROSITE" id="PS01326">
    <property type="entry name" value="DAP_EPIMERASE"/>
    <property type="match status" value="1"/>
</dbReference>
<comment type="subcellular location">
    <subcellularLocation>
        <location evidence="9">Cytoplasm</location>
    </subcellularLocation>
</comment>
<dbReference type="RefSeq" id="WP_243303783.1">
    <property type="nucleotide sequence ID" value="NZ_JALGBI010000001.1"/>
</dbReference>
<dbReference type="GO" id="GO:0005829">
    <property type="term" value="C:cytosol"/>
    <property type="evidence" value="ECO:0007669"/>
    <property type="project" value="TreeGrafter"/>
</dbReference>
<accession>A0A9X1VU90</accession>
<dbReference type="HAMAP" id="MF_00197">
    <property type="entry name" value="DAP_epimerase"/>
    <property type="match status" value="1"/>
</dbReference>
<evidence type="ECO:0000256" key="8">
    <source>
        <dbReference type="ARBA" id="ARBA00051712"/>
    </source>
</evidence>
<gene>
    <name evidence="9 11" type="primary">dapF</name>
    <name evidence="11" type="ORF">MMF98_01920</name>
</gene>
<dbReference type="Gene3D" id="3.10.310.10">
    <property type="entry name" value="Diaminopimelate Epimerase, Chain A, domain 1"/>
    <property type="match status" value="2"/>
</dbReference>
<evidence type="ECO:0000313" key="12">
    <source>
        <dbReference type="Proteomes" id="UP001139447"/>
    </source>
</evidence>
<evidence type="ECO:0000256" key="4">
    <source>
        <dbReference type="ARBA" id="ARBA00022490"/>
    </source>
</evidence>
<reference evidence="11" key="1">
    <citation type="submission" date="2022-03" db="EMBL/GenBank/DDBJ databases">
        <authorList>
            <person name="Woo C.Y."/>
        </authorList>
    </citation>
    <scope>NUCLEOTIDE SEQUENCE</scope>
    <source>
        <strain evidence="11">CYS-02</strain>
    </source>
</reference>
<dbReference type="InterPro" id="IPR018510">
    <property type="entry name" value="DAP_epimerase_AS"/>
</dbReference>
<keyword evidence="4 9" id="KW-0963">Cytoplasm</keyword>
<comment type="function">
    <text evidence="9">Catalyzes the stereoinversion of LL-2,6-diaminopimelate (L,L-DAP) to meso-diaminopimelate (meso-DAP), a precursor of L-lysine and an essential component of the bacterial peptidoglycan.</text>
</comment>
<feature type="binding site" evidence="9">
    <location>
        <position position="13"/>
    </location>
    <ligand>
        <name>substrate</name>
    </ligand>
</feature>
<dbReference type="AlphaFoldDB" id="A0A9X1VU90"/>
<keyword evidence="6 9" id="KW-0457">Lysine biosynthesis</keyword>
<dbReference type="EC" id="5.1.1.7" evidence="3 9"/>
<dbReference type="PANTHER" id="PTHR31689">
    <property type="entry name" value="DIAMINOPIMELATE EPIMERASE, CHLOROPLASTIC"/>
    <property type="match status" value="1"/>
</dbReference>